<reference evidence="7" key="2">
    <citation type="submission" date="2021-04" db="EMBL/GenBank/DDBJ databases">
        <authorList>
            <person name="Gilroy R."/>
        </authorList>
    </citation>
    <scope>NUCLEOTIDE SEQUENCE</scope>
    <source>
        <strain evidence="7">CHK172-16539</strain>
    </source>
</reference>
<dbReference type="InterPro" id="IPR013525">
    <property type="entry name" value="ABC2_TM"/>
</dbReference>
<dbReference type="EMBL" id="DXBN01000212">
    <property type="protein sequence ID" value="HIZ54113.1"/>
    <property type="molecule type" value="Genomic_DNA"/>
</dbReference>
<accession>A0A9D2F8V5</accession>
<gene>
    <name evidence="7" type="ORF">IAA20_09240</name>
</gene>
<evidence type="ECO:0000256" key="1">
    <source>
        <dbReference type="ARBA" id="ARBA00004141"/>
    </source>
</evidence>
<evidence type="ECO:0000256" key="4">
    <source>
        <dbReference type="ARBA" id="ARBA00023136"/>
    </source>
</evidence>
<evidence type="ECO:0000259" key="6">
    <source>
        <dbReference type="Pfam" id="PF12698"/>
    </source>
</evidence>
<comment type="subcellular location">
    <subcellularLocation>
        <location evidence="1">Membrane</location>
        <topology evidence="1">Multi-pass membrane protein</topology>
    </subcellularLocation>
</comment>
<organism evidence="7 8">
    <name type="scientific">Candidatus Enterococcus avicola</name>
    <dbReference type="NCBI Taxonomy" id="2838561"/>
    <lineage>
        <taxon>Bacteria</taxon>
        <taxon>Bacillati</taxon>
        <taxon>Bacillota</taxon>
        <taxon>Bacilli</taxon>
        <taxon>Lactobacillales</taxon>
        <taxon>Enterococcaceae</taxon>
        <taxon>Enterococcus</taxon>
    </lineage>
</organism>
<dbReference type="GO" id="GO:0140359">
    <property type="term" value="F:ABC-type transporter activity"/>
    <property type="evidence" value="ECO:0007669"/>
    <property type="project" value="InterPro"/>
</dbReference>
<keyword evidence="4 5" id="KW-0472">Membrane</keyword>
<dbReference type="AlphaFoldDB" id="A0A9D2F8V5"/>
<reference evidence="7" key="1">
    <citation type="journal article" date="2021" name="PeerJ">
        <title>Extensive microbial diversity within the chicken gut microbiome revealed by metagenomics and culture.</title>
        <authorList>
            <person name="Gilroy R."/>
            <person name="Ravi A."/>
            <person name="Getino M."/>
            <person name="Pursley I."/>
            <person name="Horton D.L."/>
            <person name="Alikhan N.F."/>
            <person name="Baker D."/>
            <person name="Gharbi K."/>
            <person name="Hall N."/>
            <person name="Watson M."/>
            <person name="Adriaenssens E.M."/>
            <person name="Foster-Nyarko E."/>
            <person name="Jarju S."/>
            <person name="Secka A."/>
            <person name="Antonio M."/>
            <person name="Oren A."/>
            <person name="Chaudhuri R.R."/>
            <person name="La Ragione R."/>
            <person name="Hildebrand F."/>
            <person name="Pallen M.J."/>
        </authorList>
    </citation>
    <scope>NUCLEOTIDE SEQUENCE</scope>
    <source>
        <strain evidence="7">CHK172-16539</strain>
    </source>
</reference>
<proteinExistence type="predicted"/>
<sequence>MHKYWIITKDVYLKNIKSVSFLIMLLAPFLALAAFYFIGQFSSNSDEDFKSGIVIEGESTLQGLQEFVAFEEGFTSFETKEAGEKALQKDGLDALLLLKVENDTLVAEMLSQESASQETLMGLNFQLSQLQSSLRAQALGLGAEEVAAINQPVSVNVQKVSFDEAGNLQEEADFSGIRTIVGMMSTILLFIFIVTYASIIAQEIASEKGTRIMEVILSSVSSRSHFYGKLSGILLVALTQVAVYLASFGIAFYWFKDKPSIKAFLSEFSIKDIFGEFLIFTIVYLLLGIFIYAVLAALCGSLVSKVEDVSKAILPVTYLSLAGYMIGLTLGLSNPGHAAIRITSYIPFLSSYTMPIRLANDNVPLLQVLLSLGILIATLITLVIFSSKMYRSNVLIYNDNGIWAALKQSFVLMKNERQKN</sequence>
<comment type="caution">
    <text evidence="7">The sequence shown here is derived from an EMBL/GenBank/DDBJ whole genome shotgun (WGS) entry which is preliminary data.</text>
</comment>
<feature type="transmembrane region" description="Helical" evidence="5">
    <location>
        <begin position="277"/>
        <end position="300"/>
    </location>
</feature>
<feature type="transmembrane region" description="Helical" evidence="5">
    <location>
        <begin position="180"/>
        <end position="201"/>
    </location>
</feature>
<evidence type="ECO:0000313" key="7">
    <source>
        <dbReference type="EMBL" id="HIZ54113.1"/>
    </source>
</evidence>
<feature type="domain" description="ABC-2 type transporter transmembrane" evidence="6">
    <location>
        <begin position="20"/>
        <end position="386"/>
    </location>
</feature>
<feature type="transmembrane region" description="Helical" evidence="5">
    <location>
        <begin position="21"/>
        <end position="39"/>
    </location>
</feature>
<keyword evidence="3 5" id="KW-1133">Transmembrane helix</keyword>
<evidence type="ECO:0000256" key="2">
    <source>
        <dbReference type="ARBA" id="ARBA00022692"/>
    </source>
</evidence>
<name>A0A9D2F8V5_9ENTE</name>
<evidence type="ECO:0000256" key="3">
    <source>
        <dbReference type="ARBA" id="ARBA00022989"/>
    </source>
</evidence>
<dbReference type="Proteomes" id="UP000824063">
    <property type="component" value="Unassembled WGS sequence"/>
</dbReference>
<evidence type="ECO:0000256" key="5">
    <source>
        <dbReference type="SAM" id="Phobius"/>
    </source>
</evidence>
<feature type="transmembrane region" description="Helical" evidence="5">
    <location>
        <begin position="365"/>
        <end position="385"/>
    </location>
</feature>
<evidence type="ECO:0000313" key="8">
    <source>
        <dbReference type="Proteomes" id="UP000824063"/>
    </source>
</evidence>
<feature type="transmembrane region" description="Helical" evidence="5">
    <location>
        <begin position="233"/>
        <end position="255"/>
    </location>
</feature>
<feature type="transmembrane region" description="Helical" evidence="5">
    <location>
        <begin position="312"/>
        <end position="332"/>
    </location>
</feature>
<protein>
    <submittedName>
        <fullName evidence="7">ABC transporter permease</fullName>
    </submittedName>
</protein>
<keyword evidence="2 5" id="KW-0812">Transmembrane</keyword>
<dbReference type="Pfam" id="PF12698">
    <property type="entry name" value="ABC2_membrane_3"/>
    <property type="match status" value="1"/>
</dbReference>
<dbReference type="GO" id="GO:0016020">
    <property type="term" value="C:membrane"/>
    <property type="evidence" value="ECO:0007669"/>
    <property type="project" value="UniProtKB-SubCell"/>
</dbReference>